<dbReference type="Pfam" id="PF00296">
    <property type="entry name" value="Bac_luciferase"/>
    <property type="match status" value="1"/>
</dbReference>
<organism evidence="2 3">
    <name type="scientific">Dietzia maris</name>
    <dbReference type="NCBI Taxonomy" id="37915"/>
    <lineage>
        <taxon>Bacteria</taxon>
        <taxon>Bacillati</taxon>
        <taxon>Actinomycetota</taxon>
        <taxon>Actinomycetes</taxon>
        <taxon>Mycobacteriales</taxon>
        <taxon>Dietziaceae</taxon>
        <taxon>Dietzia</taxon>
    </lineage>
</organism>
<dbReference type="InterPro" id="IPR011251">
    <property type="entry name" value="Luciferase-like_dom"/>
</dbReference>
<dbReference type="EMBL" id="QNTT01000030">
    <property type="protein sequence ID" value="RBA33788.1"/>
    <property type="molecule type" value="Genomic_DNA"/>
</dbReference>
<name>A0A365P8X5_9ACTN</name>
<evidence type="ECO:0000313" key="3">
    <source>
        <dbReference type="Proteomes" id="UP000252187"/>
    </source>
</evidence>
<reference evidence="2 3" key="1">
    <citation type="submission" date="2018-06" db="EMBL/GenBank/DDBJ databases">
        <title>Whole genome sequencing of four bacterial strains from South Shetland trench revealing bio-synthetic gene clusters.</title>
        <authorList>
            <person name="Abdel-Mageed W.M."/>
            <person name="Lehri B."/>
            <person name="Jarmusch S.A."/>
            <person name="Miranda K."/>
            <person name="Goodfellow M."/>
            <person name="Jaspars M."/>
            <person name="Karlyshev A.V."/>
        </authorList>
    </citation>
    <scope>NUCLEOTIDE SEQUENCE [LARGE SCALE GENOMIC DNA]</scope>
    <source>
        <strain evidence="2 3">SST1</strain>
    </source>
</reference>
<evidence type="ECO:0000259" key="1">
    <source>
        <dbReference type="Pfam" id="PF00296"/>
    </source>
</evidence>
<accession>A0A365P8X5</accession>
<dbReference type="SUPFAM" id="SSF51679">
    <property type="entry name" value="Bacterial luciferase-like"/>
    <property type="match status" value="1"/>
</dbReference>
<evidence type="ECO:0000313" key="2">
    <source>
        <dbReference type="EMBL" id="RBA33788.1"/>
    </source>
</evidence>
<comment type="caution">
    <text evidence="2">The sequence shown here is derived from an EMBL/GenBank/DDBJ whole genome shotgun (WGS) entry which is preliminary data.</text>
</comment>
<feature type="domain" description="Luciferase-like" evidence="1">
    <location>
        <begin position="2"/>
        <end position="44"/>
    </location>
</feature>
<gene>
    <name evidence="2" type="ORF">DQ226_11555</name>
</gene>
<proteinExistence type="predicted"/>
<dbReference type="AlphaFoldDB" id="A0A365P8X5"/>
<dbReference type="InterPro" id="IPR036661">
    <property type="entry name" value="Luciferase-like_sf"/>
</dbReference>
<dbReference type="Proteomes" id="UP000252187">
    <property type="component" value="Unassembled WGS sequence"/>
</dbReference>
<dbReference type="GO" id="GO:0016705">
    <property type="term" value="F:oxidoreductase activity, acting on paired donors, with incorporation or reduction of molecular oxygen"/>
    <property type="evidence" value="ECO:0007669"/>
    <property type="project" value="InterPro"/>
</dbReference>
<protein>
    <recommendedName>
        <fullName evidence="1">Luciferase-like domain-containing protein</fullName>
    </recommendedName>
</protein>
<sequence>MILAQHGHELARVSGGRFALGICTQVQAHITRRYGEPWYRPAARCPVPMTSAVCIVVHPARQHD</sequence>